<reference evidence="2" key="1">
    <citation type="submission" date="2015-12" db="EMBL/GenBank/DDBJ databases">
        <title>De novo transcriptome assembly of four potential Pierce s Disease insect vectors from Arizona vineyards.</title>
        <authorList>
            <person name="Tassone E.E."/>
        </authorList>
    </citation>
    <scope>NUCLEOTIDE SEQUENCE</scope>
</reference>
<feature type="non-terminal residue" evidence="2">
    <location>
        <position position="1"/>
    </location>
</feature>
<dbReference type="PANTHER" id="PTHR34717:SF1">
    <property type="entry name" value="EG:BACR7A4.20 PROTEIN"/>
    <property type="match status" value="1"/>
</dbReference>
<evidence type="ECO:0000256" key="1">
    <source>
        <dbReference type="SAM" id="Phobius"/>
    </source>
</evidence>
<dbReference type="PANTHER" id="PTHR34717">
    <property type="entry name" value="EG:BACR7A4.20 PROTEIN"/>
    <property type="match status" value="1"/>
</dbReference>
<evidence type="ECO:0000313" key="2">
    <source>
        <dbReference type="EMBL" id="JAS33818.1"/>
    </source>
</evidence>
<feature type="transmembrane region" description="Helical" evidence="1">
    <location>
        <begin position="7"/>
        <end position="30"/>
    </location>
</feature>
<sequence length="428" mass="49986">NTYYLILLLYSIHSTMLCLLTLIIMFLVWFLRLKEPPPILNVYKQPGKWFYLKYWIVRLILYLRKVYGNERKEFNNKDYRSLDGPQNLSGLRKAFDAVFFMATSEDGYYVIAGSERRNHNISNGLFYIVVPDVGLLCSHKLPDTVLFSDEENIYGGEGLLIQSIDPMKVWKVFYSGEMWLQSDPSQIFQVKFVAQFISFFRHFFFSTDLNHAALARSLARETWDKTYFENIKKAHQDHYEQMGTMDAKLSIEGREDCQLLKMSAFRDHSFGPERDWELMHRYAFHMIFLEDGTKASVGVICQPSTNSVLEVGFVCTSKGEIYPVEWCDLKLYQHGENGVPPTDHGFIFKAGPKVYEVQVNVEHKAVHYVGWKWEARMVERFVKYRVNGVNGRGISEFHYNCKKGRPVSASKTDPEWFADCVRKYYSSN</sequence>
<accession>A0A1B6E7A5</accession>
<dbReference type="AlphaFoldDB" id="A0A1B6E7A5"/>
<dbReference type="EMBL" id="GEDC01003480">
    <property type="protein sequence ID" value="JAS33818.1"/>
    <property type="molecule type" value="Transcribed_RNA"/>
</dbReference>
<keyword evidence="1" id="KW-0812">Transmembrane</keyword>
<name>A0A1B6E7A5_9HEMI</name>
<proteinExistence type="predicted"/>
<organism evidence="2">
    <name type="scientific">Clastoptera arizonana</name>
    <name type="common">Arizona spittle bug</name>
    <dbReference type="NCBI Taxonomy" id="38151"/>
    <lineage>
        <taxon>Eukaryota</taxon>
        <taxon>Metazoa</taxon>
        <taxon>Ecdysozoa</taxon>
        <taxon>Arthropoda</taxon>
        <taxon>Hexapoda</taxon>
        <taxon>Insecta</taxon>
        <taxon>Pterygota</taxon>
        <taxon>Neoptera</taxon>
        <taxon>Paraneoptera</taxon>
        <taxon>Hemiptera</taxon>
        <taxon>Auchenorrhyncha</taxon>
        <taxon>Cercopoidea</taxon>
        <taxon>Clastopteridae</taxon>
        <taxon>Clastoptera</taxon>
    </lineage>
</organism>
<gene>
    <name evidence="2" type="ORF">g.6620</name>
</gene>
<keyword evidence="1" id="KW-0472">Membrane</keyword>
<protein>
    <submittedName>
        <fullName evidence="2">Uncharacterized protein</fullName>
    </submittedName>
</protein>
<keyword evidence="1" id="KW-1133">Transmembrane helix</keyword>